<dbReference type="GO" id="GO:0005634">
    <property type="term" value="C:nucleus"/>
    <property type="evidence" value="ECO:0007669"/>
    <property type="project" value="TreeGrafter"/>
</dbReference>
<gene>
    <name evidence="4" type="ORF">JVT61DRAFT_6298</name>
</gene>
<evidence type="ECO:0000259" key="2">
    <source>
        <dbReference type="PROSITE" id="PS50033"/>
    </source>
</evidence>
<dbReference type="CDD" id="cd01770">
    <property type="entry name" value="UBX_UBXN2"/>
    <property type="match status" value="1"/>
</dbReference>
<dbReference type="AlphaFoldDB" id="A0A8I2YL21"/>
<dbReference type="PANTHER" id="PTHR23333">
    <property type="entry name" value="UBX DOMAIN CONTAINING PROTEIN"/>
    <property type="match status" value="1"/>
</dbReference>
<evidence type="ECO:0000313" key="5">
    <source>
        <dbReference type="Proteomes" id="UP000683000"/>
    </source>
</evidence>
<dbReference type="GO" id="GO:0061025">
    <property type="term" value="P:membrane fusion"/>
    <property type="evidence" value="ECO:0007669"/>
    <property type="project" value="TreeGrafter"/>
</dbReference>
<accession>A0A8I2YL21</accession>
<dbReference type="InterPro" id="IPR029071">
    <property type="entry name" value="Ubiquitin-like_domsf"/>
</dbReference>
<reference evidence="4" key="1">
    <citation type="submission" date="2021-03" db="EMBL/GenBank/DDBJ databases">
        <title>Evolutionary innovations through gain and loss of genes in the ectomycorrhizal Boletales.</title>
        <authorList>
            <person name="Wu G."/>
            <person name="Miyauchi S."/>
            <person name="Morin E."/>
            <person name="Yang Z.-L."/>
            <person name="Xu J."/>
            <person name="Martin F.M."/>
        </authorList>
    </citation>
    <scope>NUCLEOTIDE SEQUENCE</scope>
    <source>
        <strain evidence="4">BR01</strain>
    </source>
</reference>
<dbReference type="InterPro" id="IPR001012">
    <property type="entry name" value="UBX_dom"/>
</dbReference>
<dbReference type="OrthoDB" id="25887at2759"/>
<dbReference type="SMART" id="SM00166">
    <property type="entry name" value="UBX"/>
    <property type="match status" value="1"/>
</dbReference>
<feature type="domain" description="SEP" evidence="3">
    <location>
        <begin position="122"/>
        <end position="187"/>
    </location>
</feature>
<dbReference type="GO" id="GO:0000045">
    <property type="term" value="P:autophagosome assembly"/>
    <property type="evidence" value="ECO:0007669"/>
    <property type="project" value="TreeGrafter"/>
</dbReference>
<dbReference type="EMBL" id="JAGFBS010000021">
    <property type="protein sequence ID" value="KAG6373637.1"/>
    <property type="molecule type" value="Genomic_DNA"/>
</dbReference>
<name>A0A8I2YL21_9AGAM</name>
<comment type="caution">
    <text evidence="4">The sequence shown here is derived from an EMBL/GenBank/DDBJ whole genome shotgun (WGS) entry which is preliminary data.</text>
</comment>
<keyword evidence="5" id="KW-1185">Reference proteome</keyword>
<protein>
    <submittedName>
        <fullName evidence="4">Uncharacterized protein</fullName>
    </submittedName>
</protein>
<dbReference type="Gene3D" id="3.10.20.90">
    <property type="entry name" value="Phosphatidylinositol 3-kinase Catalytic Subunit, Chain A, domain 1"/>
    <property type="match status" value="1"/>
</dbReference>
<dbReference type="SMART" id="SM00553">
    <property type="entry name" value="SEP"/>
    <property type="match status" value="1"/>
</dbReference>
<organism evidence="4 5">
    <name type="scientific">Boletus reticuloceps</name>
    <dbReference type="NCBI Taxonomy" id="495285"/>
    <lineage>
        <taxon>Eukaryota</taxon>
        <taxon>Fungi</taxon>
        <taxon>Dikarya</taxon>
        <taxon>Basidiomycota</taxon>
        <taxon>Agaricomycotina</taxon>
        <taxon>Agaricomycetes</taxon>
        <taxon>Agaricomycetidae</taxon>
        <taxon>Boletales</taxon>
        <taxon>Boletineae</taxon>
        <taxon>Boletaceae</taxon>
        <taxon>Boletoideae</taxon>
        <taxon>Boletus</taxon>
    </lineage>
</organism>
<dbReference type="Pfam" id="PF08059">
    <property type="entry name" value="SEP"/>
    <property type="match status" value="1"/>
</dbReference>
<dbReference type="PROSITE" id="PS51399">
    <property type="entry name" value="SEP"/>
    <property type="match status" value="1"/>
</dbReference>
<feature type="compositionally biased region" description="Acidic residues" evidence="1">
    <location>
        <begin position="16"/>
        <end position="27"/>
    </location>
</feature>
<feature type="domain" description="UBX" evidence="2">
    <location>
        <begin position="240"/>
        <end position="317"/>
    </location>
</feature>
<dbReference type="Proteomes" id="UP000683000">
    <property type="component" value="Unassembled WGS sequence"/>
</dbReference>
<evidence type="ECO:0000256" key="1">
    <source>
        <dbReference type="SAM" id="MobiDB-lite"/>
    </source>
</evidence>
<evidence type="ECO:0000259" key="3">
    <source>
        <dbReference type="PROSITE" id="PS51399"/>
    </source>
</evidence>
<feature type="region of interest" description="Disordered" evidence="1">
    <location>
        <begin position="1"/>
        <end position="120"/>
    </location>
</feature>
<dbReference type="SUPFAM" id="SSF102848">
    <property type="entry name" value="NSFL1 (p97 ATPase) cofactor p47, SEP domain"/>
    <property type="match status" value="1"/>
</dbReference>
<dbReference type="PANTHER" id="PTHR23333:SF20">
    <property type="entry name" value="NSFL1 COFACTOR P47"/>
    <property type="match status" value="1"/>
</dbReference>
<dbReference type="Gene3D" id="3.30.420.210">
    <property type="entry name" value="SEP domain"/>
    <property type="match status" value="1"/>
</dbReference>
<dbReference type="GO" id="GO:0043130">
    <property type="term" value="F:ubiquitin binding"/>
    <property type="evidence" value="ECO:0007669"/>
    <property type="project" value="TreeGrafter"/>
</dbReference>
<dbReference type="FunFam" id="3.30.420.210:FF:000002">
    <property type="entry name" value="UBX domain-containing protein 1"/>
    <property type="match status" value="1"/>
</dbReference>
<evidence type="ECO:0000313" key="4">
    <source>
        <dbReference type="EMBL" id="KAG6373637.1"/>
    </source>
</evidence>
<dbReference type="PROSITE" id="PS50033">
    <property type="entry name" value="UBX"/>
    <property type="match status" value="1"/>
</dbReference>
<sequence>MESSNTGIPRFPIAHDDDDDDDDDDDEGSPREGESWFAGGERSGISVQNPNARGNVPGGRMVQDILRRAAEMSAARTSQPSADHDSSAAFRGGGHTLGGDDVESTFVPDPDVQLDDEEEEEAARRNITFWRNGFSIEGGAFYSYADPENERLLAEINTGRAPVSVLNVRPGQPVEVVVSKRIDEDYVPERRPFGGSGNRLGSPVPAVTSMPGSFPTGPSAPAPASRTERVNITTVFEVDQMQPMTTVQIRLADGTRMPCRMNLTHTVGDIRYFINASRPENTMRPYTIGTTFPNRVLDSDQETIQSAGLANSVVVQRWV</sequence>
<dbReference type="GO" id="GO:0005829">
    <property type="term" value="C:cytosol"/>
    <property type="evidence" value="ECO:0007669"/>
    <property type="project" value="TreeGrafter"/>
</dbReference>
<dbReference type="Pfam" id="PF00789">
    <property type="entry name" value="UBX"/>
    <property type="match status" value="1"/>
</dbReference>
<dbReference type="GO" id="GO:0043161">
    <property type="term" value="P:proteasome-mediated ubiquitin-dependent protein catabolic process"/>
    <property type="evidence" value="ECO:0007669"/>
    <property type="project" value="TreeGrafter"/>
</dbReference>
<dbReference type="InterPro" id="IPR036241">
    <property type="entry name" value="NSFL1C_SEP_dom_sf"/>
</dbReference>
<dbReference type="InterPro" id="IPR012989">
    <property type="entry name" value="SEP_domain"/>
</dbReference>
<dbReference type="GO" id="GO:0031468">
    <property type="term" value="P:nuclear membrane reassembly"/>
    <property type="evidence" value="ECO:0007669"/>
    <property type="project" value="TreeGrafter"/>
</dbReference>
<proteinExistence type="predicted"/>
<dbReference type="GO" id="GO:0007030">
    <property type="term" value="P:Golgi organization"/>
    <property type="evidence" value="ECO:0007669"/>
    <property type="project" value="TreeGrafter"/>
</dbReference>
<dbReference type="SUPFAM" id="SSF54236">
    <property type="entry name" value="Ubiquitin-like"/>
    <property type="match status" value="1"/>
</dbReference>